<accession>A0A172WZ86</accession>
<sequence>MATKPNALTQIYVAVQDVDAKVEAFQTQVTDVSTKVDALENLPAQLTTLQEVVVDIQSILNGGDLPLPDLPNVPGVRTGSRKSK</sequence>
<dbReference type="EMBL" id="KU565883">
    <property type="protein sequence ID" value="ANF29668.1"/>
    <property type="molecule type" value="Genomic_DNA"/>
</dbReference>
<dbReference type="GO" id="GO:0039679">
    <property type="term" value="C:viral occlusion body"/>
    <property type="evidence" value="ECO:0007669"/>
    <property type="project" value="InterPro"/>
</dbReference>
<gene>
    <name evidence="2" type="primary">p10</name>
    <name evidence="2" type="ORF">CapoNPV_020</name>
</gene>
<evidence type="ECO:0000256" key="1">
    <source>
        <dbReference type="SAM" id="MobiDB-lite"/>
    </source>
</evidence>
<name>A0A172WZ86_9ABAC</name>
<feature type="region of interest" description="Disordered" evidence="1">
    <location>
        <begin position="63"/>
        <end position="84"/>
    </location>
</feature>
<keyword evidence="3" id="KW-1185">Reference proteome</keyword>
<evidence type="ECO:0000313" key="2">
    <source>
        <dbReference type="EMBL" id="ANF29668.1"/>
    </source>
</evidence>
<dbReference type="Pfam" id="PF05531">
    <property type="entry name" value="NPV_P10"/>
    <property type="match status" value="1"/>
</dbReference>
<organism evidence="2 3">
    <name type="scientific">Catopsilia pomona nucleopolyhedrovirus</name>
    <dbReference type="NCBI Taxonomy" id="1850906"/>
    <lineage>
        <taxon>Viruses</taxon>
        <taxon>Viruses incertae sedis</taxon>
        <taxon>Naldaviricetes</taxon>
        <taxon>Lefavirales</taxon>
        <taxon>Baculoviridae</taxon>
        <taxon>Alphabaculovirus</taxon>
        <taxon>Alphabaculovirus capomonae</taxon>
    </lineage>
</organism>
<evidence type="ECO:0000313" key="3">
    <source>
        <dbReference type="Proteomes" id="UP000203996"/>
    </source>
</evidence>
<reference evidence="2 3" key="1">
    <citation type="journal article" date="2016" name="PLoS ONE">
        <title>Genome Sequencing and Analysis of Catopsilia pomona nucleopolyhedrovirus: A Distinct Species in Group I Alphabaculovirus.</title>
        <authorList>
            <person name="Wang J."/>
            <person name="Zhu Z."/>
            <person name="Zhang L."/>
            <person name="Hou D."/>
            <person name="Wang M."/>
            <person name="Arif B."/>
            <person name="Kou Z."/>
            <person name="Wang H."/>
            <person name="Deng F."/>
            <person name="Hu Z."/>
        </authorList>
    </citation>
    <scope>NUCLEOTIDE SEQUENCE [LARGE SCALE GENOMIC DNA]</scope>
    <source>
        <strain evidence="2">416</strain>
    </source>
</reference>
<dbReference type="GeneID" id="27924244"/>
<dbReference type="RefSeq" id="YP_009255277.1">
    <property type="nucleotide sequence ID" value="NC_030240.1"/>
</dbReference>
<protein>
    <submittedName>
        <fullName evidence="2">p10</fullName>
    </submittedName>
</protein>
<proteinExistence type="predicted"/>
<dbReference type="InterPro" id="IPR008702">
    <property type="entry name" value="NPV_P10"/>
</dbReference>
<dbReference type="Proteomes" id="UP000203996">
    <property type="component" value="Segment"/>
</dbReference>
<feature type="compositionally biased region" description="Low complexity" evidence="1">
    <location>
        <begin position="63"/>
        <end position="76"/>
    </location>
</feature>
<dbReference type="KEGG" id="vg:27924244"/>